<dbReference type="Pfam" id="PF23554">
    <property type="entry name" value="TPR_DOCK"/>
    <property type="match status" value="1"/>
</dbReference>
<sequence length="2776" mass="320573">MINPNIRAFVVYAQTPAQQSLMDVQETKLHVNINFIARNDSELSIQVGEILTLTSKEHPSWWEASNGTRIGKIPAKYVTEITTAHLLFDVLCKYAGPDRGSNAQLVNAQKVTVLSKEHPELWKCTTEEGVTVIIPSKYLMCREDAITEAQTLFPFEEERLEMKNEIPKLSFGKGEYIQVLKKGSTWWIGRNSIGSIGIFPANCVDPVEIGHYVPQHGRHSRHNSFSITSLSQHNAAKGKERESEGTESMTAEEKKEVVHQARRLTKNGANGHAQTTTMTKIQAAIDASAMDTLEEHSFSLLDRYKEIERKILAEEGAEEEGEGSRVDKRYHLHLNIDKIQLTSIGEETEFNFALYSVQKTEERTEWKILTEEFQVLLDRSGLYDLLDDTKLDVIFSQLEQKDLMGNNLHMVCRVIRRGKLLSEGEKKSKVTQEFRRPYACGIVSLSDLHQEKSLAHSIQFYQLPILMDPQTLMKRPFDVRSKITLLYGSLEEATKIKKDIRCINKLSFPSEVILSTDKRHDLYCTLDSASFEGAKSIEDGIRWGGNTRAPKSEWRSCIYYHNNNPQYKELIKMDIPIHLWNRSHLKFEFREVHSDGTATPIGFSFIKMVKFDGTVISDGEHVMQIYKPVDPKIAQKKLPLASYLMDSHEFRLVPRKNEQLKISLQLTSSSMTHNSAIVKLRNWRNHSDMTSVAFDISFADHYDLMKYGHIVFEDLFAIVRHVTMDTYLLSIFDSLVLILNSFISSSKFPMKYLLDRLIEDPSTDIKDVHNKLFQCLQHYLNDDHDSNFKQLTNSLRAVEYLFKIIKKSIERSAKTKEEKREVVKNVTILVNSIQELMLQSNPTKLVVQTLAIKNMGHLISAVKEMYKPSRLFNLVENFTSHVIFNDKVPIIHGEKINLFRYIITDTCLSSDSEYRPKLLKIAYEALRENIVRSEDHQPSIYLLRSIMETSPNVKEVDTDMVLILPNLLAMGSTLKKKEEKQIAAVTVISIFHSATPSQFEKLMLTVESAKKTSHFISCAVQYLLNVLHSEVIPPRWTALLWRQYVAILHALRVLEPQIRDTIPLPIDHQESPQIQRRVTERSNTMPSIILSPTNDGNLQRRDSVERGSDRGGRRDVRDDGKRETVETWSTYLNLIHEVMLLTFASLVEMDDKRAARMVELYGYIPSHLCKMHLLNWIELGEERILFPPLLGRIISLFIIPHGMFQDAAADMYFSFLVTEFKVNIVTENNTDEGVMSHRDRDHARVARLLPKTESQTIDVLDRLVNQGRVDRSIFERTFDRIEEKSKSNPALYRQCQPFFSGMRQLLSLLFEMKTFPDGQEYQQERTAATMKVMEYLKKTERKDAYIKYVHMLCNQQEAAKNYLEAGLTLLLHADLLSWNQEMTRAFQLFSYRFPDEPSCIRKEKILNQCIELLDKGNYWEKAIEFTKELRRRAEMNRDYSTYVDLLEREALFYEKIKNVSRFPPEYFRVGFYGQGFPPNLKGREFIYRGEALKSISDFTDEIRSQFPNADLLKSTEPTQDITSGQGQHLLVTSVTPCREDDMMRMMNSFHLKGGGSRKSMFQNQKKMSASSGSRSKSLINPGLTEQDLVSKVPFVLVSDVKELQLPAHVRSFQDRNTACFFMYSKPVRKGKKQEGNEFSDLWLQNTYFTSEVSFPSLFKRAQIVVELNPLVNAINSIEKKTNEVADLVQELKRQQTLSRKPVDIKPLTMILNGVIDAAVNGGIFKYQQAFLNDEEENDPTEDVAYSEPLKQHLRRALHKQMEVVGSALLYHSTWCPTDMRALQEKLETFLTTMRSNILSINTGMSRIVCISNVTGINPSEGAHFGKVKRSINRYLSYTTDHMEQIPLPDLWTGVLSFLSTPDLCVPCFTSVTLRDAAVRQLNTRFRDSAQWWKYRKELPTHSEEVVKWWLSTIREPTVEEVMAVVRRDQLELLELLGWDDTHLSPRHRLFTRDRIGSWCPQGIFVEAFSSGSKRILSACHEREDITVTLPEAMRHCYCQLLFAGEENLELMQWLVAERNVEGLPSLTWPSSTTFIFQEIRREGREFAKWGYKDTLTWLMQRVPMDDRFGSDLYRGAGEGGRMDMIIWLEEKGVPYNVTHLELYNFKRCMSIFQWALDVMKYSYEHQIGLPTTKILPYLYISDPHFETLQLAIDHGYITNETIIYVASHDDGFYIIQWLHDRGVLYRDICTQAARADNLGLMQWLLEKGYPLNEDNVWFELSVLYGSPDVIDWLIERFHKSVDEMYDVLLDNNRGGHFDVYNVPAMEYLLQLKWGESEEVQIEKMGSSYSWVERYLGATTYRRERHVTVCYYFQYIYRLLSRNDLHSTFRGWEYVLPLFTVSSQRKVYWTTKTKMCRFRIQTAEYLLEFESTLRRHLDRATSRQRMSIPNSNVVVCDNGTGFVKCGFAGANFPHSIFPSMVGRPILRSEEKIDNVQLKDIMVGDEAAKLRTMLQITYPLDNGIVRHWEDMEYVWDYTFSEKLKVNPNACKILLTEAPMNPQQNRKKMIQVMFEKYGFKASYIAIQAVLTLYAQGLMDGVVVDSGDGVTHIVPVFQGYSLPHLTRRLDVAGRDVTRYLIKLLLLRGYAFNRTADFETIRQLKEKLCYVGYDLGLEKRLAQETTVLVESYTLPDGRVIKVGGERFEAPEVLFEPHLIDIDGAGMAQQLFDSINKADIDLRSTFYEHIVLSGGSTMYPGLPSRLEKDIKKLYLDNVLKGNKAGLAKFKLRIEDPPRRKHMVFLGGAVLAGIMKDKEDFWMTKREYEEVGDEVLKKCVSVA</sequence>
<dbReference type="GO" id="GO:0031267">
    <property type="term" value="F:small GTPase binding"/>
    <property type="evidence" value="ECO:0007669"/>
    <property type="project" value="TreeGrafter"/>
</dbReference>
<evidence type="ECO:0000256" key="8">
    <source>
        <dbReference type="ARBA" id="ARBA00022741"/>
    </source>
</evidence>
<dbReference type="InterPro" id="IPR004000">
    <property type="entry name" value="Actin"/>
</dbReference>
<evidence type="ECO:0000256" key="3">
    <source>
        <dbReference type="ARBA" id="ARBA00021611"/>
    </source>
</evidence>
<keyword evidence="10" id="KW-0009">Actin-binding</keyword>
<dbReference type="InterPro" id="IPR056372">
    <property type="entry name" value="TPR_DOCK"/>
</dbReference>
<keyword evidence="8" id="KW-0547">Nucleotide-binding</keyword>
<dbReference type="Gene3D" id="2.60.40.150">
    <property type="entry name" value="C2 domain"/>
    <property type="match status" value="1"/>
</dbReference>
<evidence type="ECO:0000256" key="14">
    <source>
        <dbReference type="SAM" id="Coils"/>
    </source>
</evidence>
<dbReference type="GO" id="GO:0005085">
    <property type="term" value="F:guanyl-nucleotide exchange factor activity"/>
    <property type="evidence" value="ECO:0007669"/>
    <property type="project" value="UniProtKB-KW"/>
</dbReference>
<dbReference type="SUPFAM" id="SSF50044">
    <property type="entry name" value="SH3-domain"/>
    <property type="match status" value="2"/>
</dbReference>
<dbReference type="Pfam" id="PF16172">
    <property type="entry name" value="DOCK_N"/>
    <property type="match status" value="1"/>
</dbReference>
<evidence type="ECO:0000259" key="18">
    <source>
        <dbReference type="PROSITE" id="PS51651"/>
    </source>
</evidence>
<dbReference type="InterPro" id="IPR035892">
    <property type="entry name" value="C2_domain_sf"/>
</dbReference>
<dbReference type="PROSITE" id="PS01132">
    <property type="entry name" value="ACTINS_ACT_LIKE"/>
    <property type="match status" value="1"/>
</dbReference>
<feature type="compositionally biased region" description="Polar residues" evidence="15">
    <location>
        <begin position="1085"/>
        <end position="1097"/>
    </location>
</feature>
<evidence type="ECO:0000256" key="4">
    <source>
        <dbReference type="ARBA" id="ARBA00022443"/>
    </source>
</evidence>
<dbReference type="Gene3D" id="1.25.40.410">
    <property type="match status" value="1"/>
</dbReference>
<dbReference type="InterPro" id="IPR046773">
    <property type="entry name" value="DOCKER_Lobe_C"/>
</dbReference>
<dbReference type="STRING" id="1890364.A0A2P6NP02"/>
<dbReference type="PROSITE" id="PS50002">
    <property type="entry name" value="SH3"/>
    <property type="match status" value="2"/>
</dbReference>
<dbReference type="SMART" id="SM00268">
    <property type="entry name" value="ACTIN"/>
    <property type="match status" value="1"/>
</dbReference>
<dbReference type="InterPro" id="IPR046769">
    <property type="entry name" value="DOCKER_Lobe_A"/>
</dbReference>
<dbReference type="Pfam" id="PF14429">
    <property type="entry name" value="DOCK-C2"/>
    <property type="match status" value="1"/>
</dbReference>
<comment type="subcellular location">
    <subcellularLocation>
        <location evidence="1">Cytoplasm</location>
        <location evidence="1">Cytoskeleton</location>
    </subcellularLocation>
</comment>
<dbReference type="Pfam" id="PF14604">
    <property type="entry name" value="SH3_9"/>
    <property type="match status" value="1"/>
</dbReference>
<feature type="region of interest" description="Disordered" evidence="15">
    <location>
        <begin position="1085"/>
        <end position="1119"/>
    </location>
</feature>
<feature type="region of interest" description="Disordered" evidence="15">
    <location>
        <begin position="229"/>
        <end position="256"/>
    </location>
</feature>
<gene>
    <name evidence="19" type="ORF">PROFUN_06527</name>
</gene>
<evidence type="ECO:0000256" key="9">
    <source>
        <dbReference type="ARBA" id="ARBA00022840"/>
    </source>
</evidence>
<feature type="compositionally biased region" description="Basic and acidic residues" evidence="15">
    <location>
        <begin position="1098"/>
        <end position="1119"/>
    </location>
</feature>
<feature type="domain" description="DOCKER" evidence="18">
    <location>
        <begin position="1336"/>
        <end position="1806"/>
    </location>
</feature>
<dbReference type="InterPro" id="IPR020902">
    <property type="entry name" value="Actin/actin-like_CS"/>
</dbReference>
<evidence type="ECO:0000256" key="6">
    <source>
        <dbReference type="ARBA" id="ARBA00022553"/>
    </source>
</evidence>
<dbReference type="GO" id="GO:0005886">
    <property type="term" value="C:plasma membrane"/>
    <property type="evidence" value="ECO:0007669"/>
    <property type="project" value="TreeGrafter"/>
</dbReference>
<dbReference type="Proteomes" id="UP000241769">
    <property type="component" value="Unassembled WGS sequence"/>
</dbReference>
<evidence type="ECO:0000259" key="17">
    <source>
        <dbReference type="PROSITE" id="PS51650"/>
    </source>
</evidence>
<dbReference type="FunFam" id="3.30.420.40:FF:000148">
    <property type="entry name" value="Actin, alpha skeletal muscle"/>
    <property type="match status" value="1"/>
</dbReference>
<dbReference type="SMART" id="SM00326">
    <property type="entry name" value="SH3"/>
    <property type="match status" value="2"/>
</dbReference>
<dbReference type="Gene3D" id="3.90.640.10">
    <property type="entry name" value="Actin, Chain A, domain 4"/>
    <property type="match status" value="1"/>
</dbReference>
<evidence type="ECO:0000256" key="13">
    <source>
        <dbReference type="PROSITE-ProRule" id="PRU00983"/>
    </source>
</evidence>
<reference evidence="19 20" key="1">
    <citation type="journal article" date="2018" name="Genome Biol. Evol.">
        <title>Multiple Roots of Fruiting Body Formation in Amoebozoa.</title>
        <authorList>
            <person name="Hillmann F."/>
            <person name="Forbes G."/>
            <person name="Novohradska S."/>
            <person name="Ferling I."/>
            <person name="Riege K."/>
            <person name="Groth M."/>
            <person name="Westermann M."/>
            <person name="Marz M."/>
            <person name="Spaller T."/>
            <person name="Winckler T."/>
            <person name="Schaap P."/>
            <person name="Glockner G."/>
        </authorList>
    </citation>
    <scope>NUCLEOTIDE SEQUENCE [LARGE SCALE GENOMIC DNA]</scope>
    <source>
        <strain evidence="19 20">Jena</strain>
    </source>
</reference>
<dbReference type="InterPro" id="IPR026791">
    <property type="entry name" value="DOCK"/>
</dbReference>
<dbReference type="InterPro" id="IPR027007">
    <property type="entry name" value="C2_DOCK-type_domain"/>
</dbReference>
<dbReference type="CDD" id="cd00174">
    <property type="entry name" value="SH3"/>
    <property type="match status" value="1"/>
</dbReference>
<keyword evidence="20" id="KW-1185">Reference proteome</keyword>
<dbReference type="InterPro" id="IPR043162">
    <property type="entry name" value="DOCK_C_lobe_C"/>
</dbReference>
<dbReference type="InterPro" id="IPR032376">
    <property type="entry name" value="DOCK_N"/>
</dbReference>
<dbReference type="InterPro" id="IPR001452">
    <property type="entry name" value="SH3_domain"/>
</dbReference>
<dbReference type="SUPFAM" id="SSF48371">
    <property type="entry name" value="ARM repeat"/>
    <property type="match status" value="1"/>
</dbReference>
<feature type="domain" description="SH3" evidence="16">
    <location>
        <begin position="144"/>
        <end position="209"/>
    </location>
</feature>
<keyword evidence="9" id="KW-0067">ATP-binding</keyword>
<dbReference type="PROSITE" id="PS51650">
    <property type="entry name" value="C2_DOCK"/>
    <property type="match status" value="1"/>
</dbReference>
<dbReference type="PANTHER" id="PTHR45653">
    <property type="entry name" value="DEDICATOR OF CYTOKINESIS"/>
    <property type="match status" value="1"/>
</dbReference>
<dbReference type="GO" id="GO:0007015">
    <property type="term" value="P:actin filament organization"/>
    <property type="evidence" value="ECO:0007669"/>
    <property type="project" value="UniProtKB-ARBA"/>
</dbReference>
<dbReference type="GO" id="GO:0007264">
    <property type="term" value="P:small GTPase-mediated signal transduction"/>
    <property type="evidence" value="ECO:0007669"/>
    <property type="project" value="InterPro"/>
</dbReference>
<dbReference type="InterPro" id="IPR036028">
    <property type="entry name" value="SH3-like_dom_sf"/>
</dbReference>
<dbReference type="PRINTS" id="PR00190">
    <property type="entry name" value="ACTIN"/>
</dbReference>
<evidence type="ECO:0000256" key="12">
    <source>
        <dbReference type="PROSITE-ProRule" id="PRU00192"/>
    </source>
</evidence>
<dbReference type="InParanoid" id="A0A2P6NP02"/>
<evidence type="ECO:0000256" key="7">
    <source>
        <dbReference type="ARBA" id="ARBA00022658"/>
    </source>
</evidence>
<evidence type="ECO:0000256" key="2">
    <source>
        <dbReference type="ARBA" id="ARBA00010121"/>
    </source>
</evidence>
<keyword evidence="4 12" id="KW-0728">SH3 domain</keyword>
<feature type="domain" description="C2 DOCK-type" evidence="17">
    <location>
        <begin position="519"/>
        <end position="667"/>
    </location>
</feature>
<dbReference type="PANTHER" id="PTHR45653:SF10">
    <property type="entry name" value="MYOBLAST CITY, ISOFORM B"/>
    <property type="match status" value="1"/>
</dbReference>
<dbReference type="SUPFAM" id="SSF140860">
    <property type="entry name" value="Pseudo ankyrin repeat-like"/>
    <property type="match status" value="1"/>
</dbReference>
<dbReference type="InterPro" id="IPR043129">
    <property type="entry name" value="ATPase_NBD"/>
</dbReference>
<feature type="domain" description="SH3" evidence="16">
    <location>
        <begin position="24"/>
        <end position="83"/>
    </location>
</feature>
<dbReference type="Gene3D" id="3.30.420.40">
    <property type="match status" value="2"/>
</dbReference>
<protein>
    <recommendedName>
        <fullName evidence="3">Actin-related protein 2</fullName>
    </recommendedName>
</protein>
<dbReference type="CDD" id="cd08679">
    <property type="entry name" value="C2_DOCK180_related"/>
    <property type="match status" value="1"/>
</dbReference>
<keyword evidence="6" id="KW-0597">Phosphoprotein</keyword>
<keyword evidence="5" id="KW-0963">Cytoplasm</keyword>
<comment type="caution">
    <text evidence="19">The sequence shown here is derived from an EMBL/GenBank/DDBJ whole genome shotgun (WGS) entry which is preliminary data.</text>
</comment>
<dbReference type="GO" id="GO:0005885">
    <property type="term" value="C:Arp2/3 protein complex"/>
    <property type="evidence" value="ECO:0007669"/>
    <property type="project" value="UniProtKB-ARBA"/>
</dbReference>
<evidence type="ECO:0000256" key="11">
    <source>
        <dbReference type="ARBA" id="ARBA00023212"/>
    </source>
</evidence>
<accession>A0A2P6NP02</accession>
<evidence type="ECO:0000256" key="5">
    <source>
        <dbReference type="ARBA" id="ARBA00022490"/>
    </source>
</evidence>
<evidence type="ECO:0000259" key="16">
    <source>
        <dbReference type="PROSITE" id="PS50002"/>
    </source>
</evidence>
<comment type="similarity">
    <text evidence="13">Belongs to the DOCK family.</text>
</comment>
<feature type="compositionally biased region" description="Low complexity" evidence="15">
    <location>
        <begin position="1565"/>
        <end position="1577"/>
    </location>
</feature>
<dbReference type="Pfam" id="PF20421">
    <property type="entry name" value="DHR-2_Lobe_C"/>
    <property type="match status" value="1"/>
</dbReference>
<dbReference type="GO" id="GO:0005524">
    <property type="term" value="F:ATP binding"/>
    <property type="evidence" value="ECO:0007669"/>
    <property type="project" value="UniProtKB-KW"/>
</dbReference>
<evidence type="ECO:0000256" key="1">
    <source>
        <dbReference type="ARBA" id="ARBA00004245"/>
    </source>
</evidence>
<dbReference type="GO" id="GO:0005737">
    <property type="term" value="C:cytoplasm"/>
    <property type="evidence" value="ECO:0007669"/>
    <property type="project" value="TreeGrafter"/>
</dbReference>
<dbReference type="Pfam" id="PF06920">
    <property type="entry name" value="DHR-2_Lobe_A"/>
    <property type="match status" value="1"/>
</dbReference>
<evidence type="ECO:0000256" key="10">
    <source>
        <dbReference type="ARBA" id="ARBA00023203"/>
    </source>
</evidence>
<organism evidence="19 20">
    <name type="scientific">Planoprotostelium fungivorum</name>
    <dbReference type="NCBI Taxonomy" id="1890364"/>
    <lineage>
        <taxon>Eukaryota</taxon>
        <taxon>Amoebozoa</taxon>
        <taxon>Evosea</taxon>
        <taxon>Variosea</taxon>
        <taxon>Cavosteliida</taxon>
        <taxon>Cavosteliaceae</taxon>
        <taxon>Planoprotostelium</taxon>
    </lineage>
</organism>
<dbReference type="GO" id="GO:0003779">
    <property type="term" value="F:actin binding"/>
    <property type="evidence" value="ECO:0007669"/>
    <property type="project" value="UniProtKB-KW"/>
</dbReference>
<dbReference type="Pfam" id="PF00022">
    <property type="entry name" value="Actin"/>
    <property type="match status" value="1"/>
</dbReference>
<keyword evidence="14" id="KW-0175">Coiled coil</keyword>
<keyword evidence="11" id="KW-0206">Cytoskeleton</keyword>
<dbReference type="InterPro" id="IPR016024">
    <property type="entry name" value="ARM-type_fold"/>
</dbReference>
<evidence type="ECO:0000313" key="19">
    <source>
        <dbReference type="EMBL" id="PRP85693.1"/>
    </source>
</evidence>
<dbReference type="GO" id="GO:0006909">
    <property type="term" value="P:phagocytosis"/>
    <property type="evidence" value="ECO:0007669"/>
    <property type="project" value="UniProtKB-ARBA"/>
</dbReference>
<evidence type="ECO:0000256" key="15">
    <source>
        <dbReference type="SAM" id="MobiDB-lite"/>
    </source>
</evidence>
<feature type="region of interest" description="Disordered" evidence="15">
    <location>
        <begin position="1553"/>
        <end position="1579"/>
    </location>
</feature>
<proteinExistence type="inferred from homology"/>
<keyword evidence="7" id="KW-0344">Guanine-nucleotide releasing factor</keyword>
<dbReference type="PROSITE" id="PS51651">
    <property type="entry name" value="DOCKER"/>
    <property type="match status" value="1"/>
</dbReference>
<dbReference type="CDD" id="cd11684">
    <property type="entry name" value="DHR2_DOCK"/>
    <property type="match status" value="1"/>
</dbReference>
<dbReference type="SUPFAM" id="SSF53067">
    <property type="entry name" value="Actin-like ATPase domain"/>
    <property type="match status" value="2"/>
</dbReference>
<dbReference type="EMBL" id="MDYQ01000041">
    <property type="protein sequence ID" value="PRP85693.1"/>
    <property type="molecule type" value="Genomic_DNA"/>
</dbReference>
<dbReference type="InterPro" id="IPR043161">
    <property type="entry name" value="DOCK_C_lobe_A"/>
</dbReference>
<dbReference type="InterPro" id="IPR027357">
    <property type="entry name" value="DOCKER_dom"/>
</dbReference>
<dbReference type="CDD" id="cd10220">
    <property type="entry name" value="ASKHA_NBD_Arp2"/>
    <property type="match status" value="1"/>
</dbReference>
<evidence type="ECO:0000313" key="20">
    <source>
        <dbReference type="Proteomes" id="UP000241769"/>
    </source>
</evidence>
<name>A0A2P6NP02_9EUKA</name>
<dbReference type="Gene3D" id="2.30.30.40">
    <property type="entry name" value="SH3 Domains"/>
    <property type="match status" value="2"/>
</dbReference>
<feature type="coiled-coil region" evidence="14">
    <location>
        <begin position="1670"/>
        <end position="1697"/>
    </location>
</feature>
<dbReference type="FunFam" id="3.90.640.10:FF:000005">
    <property type="entry name" value="Actin-related protein 2"/>
    <property type="match status" value="1"/>
</dbReference>
<dbReference type="Gene3D" id="1.20.58.740">
    <property type="match status" value="1"/>
</dbReference>
<comment type="similarity">
    <text evidence="2">Belongs to the actin family. ARP2 subfamily.</text>
</comment>